<organism evidence="1 2">
    <name type="scientific">Halobacteriovorax marinus</name>
    <dbReference type="NCBI Taxonomy" id="97084"/>
    <lineage>
        <taxon>Bacteria</taxon>
        <taxon>Pseudomonadati</taxon>
        <taxon>Bdellovibrionota</taxon>
        <taxon>Bacteriovoracia</taxon>
        <taxon>Bacteriovoracales</taxon>
        <taxon>Halobacteriovoraceae</taxon>
        <taxon>Halobacteriovorax</taxon>
    </lineage>
</organism>
<dbReference type="PANTHER" id="PTHR35446">
    <property type="entry name" value="SI:CH211-175M2.5"/>
    <property type="match status" value="1"/>
</dbReference>
<dbReference type="InterPro" id="IPR029032">
    <property type="entry name" value="AhpD-like"/>
</dbReference>
<gene>
    <name evidence="1" type="ORF">A9Q84_19010</name>
</gene>
<evidence type="ECO:0000313" key="2">
    <source>
        <dbReference type="Proteomes" id="UP000196531"/>
    </source>
</evidence>
<dbReference type="AlphaFoldDB" id="A0A1Y5F685"/>
<proteinExistence type="predicted"/>
<reference evidence="2" key="1">
    <citation type="journal article" date="2017" name="Proc. Natl. Acad. Sci. U.S.A.">
        <title>Simulation of Deepwater Horizon oil plume reveals substrate specialization within a complex community of hydrocarbon-degraders.</title>
        <authorList>
            <person name="Hu P."/>
            <person name="Dubinsky E.A."/>
            <person name="Probst A.J."/>
            <person name="Wang J."/>
            <person name="Sieber C.M.K."/>
            <person name="Tom L.M."/>
            <person name="Gardinali P."/>
            <person name="Banfield J.F."/>
            <person name="Atlas R.M."/>
            <person name="Andersen G.L."/>
        </authorList>
    </citation>
    <scope>NUCLEOTIDE SEQUENCE [LARGE SCALE GENOMIC DNA]</scope>
</reference>
<dbReference type="EMBL" id="MAAO01000015">
    <property type="protein sequence ID" value="OUR93559.1"/>
    <property type="molecule type" value="Genomic_DNA"/>
</dbReference>
<evidence type="ECO:0000313" key="1">
    <source>
        <dbReference type="EMBL" id="OUR93559.1"/>
    </source>
</evidence>
<accession>A0A1Y5F685</accession>
<comment type="caution">
    <text evidence="1">The sequence shown here is derived from an EMBL/GenBank/DDBJ whole genome shotgun (WGS) entry which is preliminary data.</text>
</comment>
<dbReference type="Proteomes" id="UP000196531">
    <property type="component" value="Unassembled WGS sequence"/>
</dbReference>
<dbReference type="Gene3D" id="1.20.1290.10">
    <property type="entry name" value="AhpD-like"/>
    <property type="match status" value="1"/>
</dbReference>
<dbReference type="SUPFAM" id="SSF69118">
    <property type="entry name" value="AhpD-like"/>
    <property type="match status" value="1"/>
</dbReference>
<protein>
    <submittedName>
        <fullName evidence="1">Uncharacterized protein</fullName>
    </submittedName>
</protein>
<dbReference type="PANTHER" id="PTHR35446:SF2">
    <property type="entry name" value="CARBOXYMUCONOLACTONE DECARBOXYLASE-LIKE DOMAIN-CONTAINING PROTEIN"/>
    <property type="match status" value="1"/>
</dbReference>
<sequence>MGMARIAIVDSQKLSSEVVNIQNDIKELFGVDFVPNFFKVLSNNEDVLSGLYLMNKKLLHEGKLPNSLKEMIFLTLALRLKCNYCASIHYAKLHDLDIGEAEDLVTDISLIKNLLVRKVLLFSIKVMESPRGVTDVDIKELEKVGLSKAEIIEAIAVASFSSSIVKTSLALKVQTDDEIKEYLEGKNIELKVA</sequence>
<name>A0A1Y5F685_9BACT</name>